<dbReference type="PANTHER" id="PTHR21666">
    <property type="entry name" value="PEPTIDASE-RELATED"/>
    <property type="match status" value="1"/>
</dbReference>
<reference evidence="3 4" key="1">
    <citation type="submission" date="2023-09" db="EMBL/GenBank/DDBJ databases">
        <authorList>
            <person name="Rey-Velasco X."/>
        </authorList>
    </citation>
    <scope>NUCLEOTIDE SEQUENCE [LARGE SCALE GENOMIC DNA]</scope>
    <source>
        <strain evidence="3 4">W409</strain>
    </source>
</reference>
<keyword evidence="1" id="KW-0732">Signal</keyword>
<evidence type="ECO:0000259" key="2">
    <source>
        <dbReference type="Pfam" id="PF01551"/>
    </source>
</evidence>
<feature type="signal peptide" evidence="1">
    <location>
        <begin position="1"/>
        <end position="30"/>
    </location>
</feature>
<feature type="domain" description="M23ase beta-sheet core" evidence="2">
    <location>
        <begin position="190"/>
        <end position="284"/>
    </location>
</feature>
<keyword evidence="3" id="KW-0378">Hydrolase</keyword>
<dbReference type="AlphaFoldDB" id="A0AAW8R2Y2"/>
<dbReference type="InterPro" id="IPR011055">
    <property type="entry name" value="Dup_hybrid_motif"/>
</dbReference>
<evidence type="ECO:0000256" key="1">
    <source>
        <dbReference type="SAM" id="SignalP"/>
    </source>
</evidence>
<protein>
    <submittedName>
        <fullName evidence="3">M23 family metallopeptidase</fullName>
        <ecNumber evidence="3">3.4.-.-</ecNumber>
    </submittedName>
</protein>
<feature type="chain" id="PRO_5043835650" evidence="1">
    <location>
        <begin position="31"/>
        <end position="290"/>
    </location>
</feature>
<gene>
    <name evidence="3" type="ORF">RM544_12000</name>
</gene>
<dbReference type="GO" id="GO:0004222">
    <property type="term" value="F:metalloendopeptidase activity"/>
    <property type="evidence" value="ECO:0007669"/>
    <property type="project" value="TreeGrafter"/>
</dbReference>
<dbReference type="Proteomes" id="UP001249020">
    <property type="component" value="Unassembled WGS sequence"/>
</dbReference>
<dbReference type="CDD" id="cd12797">
    <property type="entry name" value="M23_peptidase"/>
    <property type="match status" value="1"/>
</dbReference>
<dbReference type="FunFam" id="2.70.70.10:FF:000006">
    <property type="entry name" value="M23 family peptidase"/>
    <property type="match status" value="1"/>
</dbReference>
<dbReference type="SUPFAM" id="SSF51261">
    <property type="entry name" value="Duplicated hybrid motif"/>
    <property type="match status" value="1"/>
</dbReference>
<proteinExistence type="predicted"/>
<dbReference type="InterPro" id="IPR050570">
    <property type="entry name" value="Cell_wall_metabolism_enzyme"/>
</dbReference>
<dbReference type="RefSeq" id="WP_311362028.1">
    <property type="nucleotide sequence ID" value="NZ_JAVRIE010000004.1"/>
</dbReference>
<organism evidence="3 4">
    <name type="scientific">Brumicola blandensis</name>
    <dbReference type="NCBI Taxonomy" id="3075611"/>
    <lineage>
        <taxon>Bacteria</taxon>
        <taxon>Pseudomonadati</taxon>
        <taxon>Pseudomonadota</taxon>
        <taxon>Gammaproteobacteria</taxon>
        <taxon>Alteromonadales</taxon>
        <taxon>Alteromonadaceae</taxon>
        <taxon>Brumicola</taxon>
    </lineage>
</organism>
<dbReference type="Pfam" id="PF01551">
    <property type="entry name" value="Peptidase_M23"/>
    <property type="match status" value="1"/>
</dbReference>
<dbReference type="InterPro" id="IPR016047">
    <property type="entry name" value="M23ase_b-sheet_dom"/>
</dbReference>
<dbReference type="PANTHER" id="PTHR21666:SF291">
    <property type="entry name" value="STAGE II SPORULATION PROTEIN Q"/>
    <property type="match status" value="1"/>
</dbReference>
<dbReference type="EMBL" id="JAVRIE010000004">
    <property type="protein sequence ID" value="MDT0583265.1"/>
    <property type="molecule type" value="Genomic_DNA"/>
</dbReference>
<sequence length="290" mass="31882">MSFTILYKGKNRRFAKRISARKLLSLSVMASLLFLISSRSTESVYENHVRVNVVKTGLEEQAKLVQQLHTNTEQQLGGIVNQLATLQNRINQMETLTATMAENAGLNAEDFTLSEEMKALDLNEVSLTNQIAKMSDTLDFKIQQLTALESLMMGLNIEQESELGGRPVGKGWLSSYYGVRKDPFTGRPAMHKGIDFAGKAGDDVISTGAGVVTWSGDRYGYGKLVEIDHGNGLRTRYGHNADLTVEVGDVVTKGQTIAVVGNTGRSTGAHVHYEVLKNGQQIDPLPYVYR</sequence>
<dbReference type="EC" id="3.4.-.-" evidence="3"/>
<dbReference type="Gene3D" id="2.70.70.10">
    <property type="entry name" value="Glucose Permease (Domain IIA)"/>
    <property type="match status" value="1"/>
</dbReference>
<evidence type="ECO:0000313" key="3">
    <source>
        <dbReference type="EMBL" id="MDT0583265.1"/>
    </source>
</evidence>
<accession>A0AAW8R2Y2</accession>
<keyword evidence="4" id="KW-1185">Reference proteome</keyword>
<comment type="caution">
    <text evidence="3">The sequence shown here is derived from an EMBL/GenBank/DDBJ whole genome shotgun (WGS) entry which is preliminary data.</text>
</comment>
<evidence type="ECO:0000313" key="4">
    <source>
        <dbReference type="Proteomes" id="UP001249020"/>
    </source>
</evidence>
<name>A0AAW8R2Y2_9ALTE</name>